<dbReference type="AlphaFoldDB" id="A0A6B8RXD4"/>
<dbReference type="KEGG" id="ppsc:EHS13_33275"/>
<dbReference type="InterPro" id="IPR023210">
    <property type="entry name" value="NADP_OxRdtase_dom"/>
</dbReference>
<accession>A0A6B8RXD4</accession>
<protein>
    <submittedName>
        <fullName evidence="3">Aldo/keto reductase</fullName>
    </submittedName>
</protein>
<gene>
    <name evidence="3" type="ORF">EHS13_33275</name>
</gene>
<dbReference type="Proteomes" id="UP000426246">
    <property type="component" value="Chromosome"/>
</dbReference>
<feature type="domain" description="NADP-dependent oxidoreductase" evidence="2">
    <location>
        <begin position="16"/>
        <end position="280"/>
    </location>
</feature>
<dbReference type="GO" id="GO:0005737">
    <property type="term" value="C:cytoplasm"/>
    <property type="evidence" value="ECO:0007669"/>
    <property type="project" value="TreeGrafter"/>
</dbReference>
<dbReference type="SUPFAM" id="SSF51430">
    <property type="entry name" value="NAD(P)-linked oxidoreductase"/>
    <property type="match status" value="1"/>
</dbReference>
<evidence type="ECO:0000313" key="3">
    <source>
        <dbReference type="EMBL" id="QGR00355.1"/>
    </source>
</evidence>
<reference evidence="4" key="1">
    <citation type="submission" date="2018-11" db="EMBL/GenBank/DDBJ databases">
        <title>Complete genome sequence of Paenibacillus sp. ML311-T8.</title>
        <authorList>
            <person name="Nam Y.-D."/>
            <person name="Kang J."/>
            <person name="Chung W.-H."/>
            <person name="Park Y.S."/>
        </authorList>
    </citation>
    <scope>NUCLEOTIDE SEQUENCE [LARGE SCALE GENOMIC DNA]</scope>
    <source>
        <strain evidence="4">ML311-T8</strain>
    </source>
</reference>
<proteinExistence type="predicted"/>
<dbReference type="EMBL" id="CP034235">
    <property type="protein sequence ID" value="QGR00355.1"/>
    <property type="molecule type" value="Genomic_DNA"/>
</dbReference>
<dbReference type="InterPro" id="IPR036812">
    <property type="entry name" value="NAD(P)_OxRdtase_dom_sf"/>
</dbReference>
<dbReference type="Pfam" id="PF00248">
    <property type="entry name" value="Aldo_ket_red"/>
    <property type="match status" value="1"/>
</dbReference>
<dbReference type="PANTHER" id="PTHR43625">
    <property type="entry name" value="AFLATOXIN B1 ALDEHYDE REDUCTASE"/>
    <property type="match status" value="1"/>
</dbReference>
<dbReference type="InterPro" id="IPR050791">
    <property type="entry name" value="Aldo-Keto_reductase"/>
</dbReference>
<sequence>MPLRKLGSSELFVGAIGMGGMPLSVNGRPSESQSIEAIHAAIEQGITFIDTADAYCLNDSENGHNERLIAKALKQHPEVVVATKGGHIRPNGAWVTDGRPDHLRQACEDSLKALGVEAITLYQFHRPDPSVPFAESVGAVADLQREGKIVHIGISNVSVTQLEAALLVTKVVSVQNRMNLFDRSSLDVLKRCEELGIAFLPYSPLTGMGSAGNIGDNETLSRIATAHGASAQQIALAWLLQLSNIIIPIPGSSRKANIINCAEAINVKLTSEDMALLHALAK</sequence>
<dbReference type="Gene3D" id="3.20.20.100">
    <property type="entry name" value="NADP-dependent oxidoreductase domain"/>
    <property type="match status" value="1"/>
</dbReference>
<name>A0A6B8RXD4_9BACL</name>
<organism evidence="3 4">
    <name type="scientific">Paenibacillus psychroresistens</name>
    <dbReference type="NCBI Taxonomy" id="1778678"/>
    <lineage>
        <taxon>Bacteria</taxon>
        <taxon>Bacillati</taxon>
        <taxon>Bacillota</taxon>
        <taxon>Bacilli</taxon>
        <taxon>Bacillales</taxon>
        <taxon>Paenibacillaceae</taxon>
        <taxon>Paenibacillus</taxon>
    </lineage>
</organism>
<evidence type="ECO:0000256" key="1">
    <source>
        <dbReference type="ARBA" id="ARBA00023002"/>
    </source>
</evidence>
<dbReference type="PANTHER" id="PTHR43625:SF40">
    <property type="entry name" value="ALDO-KETO REDUCTASE YAKC [NADP(+)]"/>
    <property type="match status" value="1"/>
</dbReference>
<dbReference type="OrthoDB" id="9773828at2"/>
<keyword evidence="1" id="KW-0560">Oxidoreductase</keyword>
<dbReference type="GO" id="GO:0016491">
    <property type="term" value="F:oxidoreductase activity"/>
    <property type="evidence" value="ECO:0007669"/>
    <property type="project" value="UniProtKB-KW"/>
</dbReference>
<dbReference type="CDD" id="cd19088">
    <property type="entry name" value="AKR_AKR13B1"/>
    <property type="match status" value="1"/>
</dbReference>
<keyword evidence="4" id="KW-1185">Reference proteome</keyword>
<evidence type="ECO:0000259" key="2">
    <source>
        <dbReference type="Pfam" id="PF00248"/>
    </source>
</evidence>
<evidence type="ECO:0000313" key="4">
    <source>
        <dbReference type="Proteomes" id="UP000426246"/>
    </source>
</evidence>